<dbReference type="STRING" id="6337.A0A0V0XK66"/>
<name>A0A0V0XK66_TRIPS</name>
<evidence type="ECO:0008006" key="3">
    <source>
        <dbReference type="Google" id="ProtNLM"/>
    </source>
</evidence>
<protein>
    <recommendedName>
        <fullName evidence="3">Reverse transcriptase domain-containing protein</fullName>
    </recommendedName>
</protein>
<dbReference type="InterPro" id="IPR043502">
    <property type="entry name" value="DNA/RNA_pol_sf"/>
</dbReference>
<dbReference type="SUPFAM" id="SSF56672">
    <property type="entry name" value="DNA/RNA polymerases"/>
    <property type="match status" value="1"/>
</dbReference>
<comment type="caution">
    <text evidence="1">The sequence shown here is derived from an EMBL/GenBank/DDBJ whole genome shotgun (WGS) entry which is preliminary data.</text>
</comment>
<gene>
    <name evidence="1" type="ORF">T4E_4329</name>
</gene>
<sequence>MVLQIRLDPEDKDVSRFFWRSMKEGAENVKRNMYFDDIVLSCENEEDAICRIKELRKLMEIEGFDVTKSSHEVNKVVYATSRIYDPLGYLTPFIVRAKTLIQELWQRGLHWKDPLPDHLKTTWTRWITEWKEIRNVRTPRCLIEIPTKNIIRLELHGFNDASERAYGGAVYIKMIDAEGKGATKLIVVKSKIAPLKSVTLPRLELVTALVTAKLISHLKQVIDLNIDTVCC</sequence>
<reference evidence="1 2" key="1">
    <citation type="submission" date="2015-01" db="EMBL/GenBank/DDBJ databases">
        <title>Evolution of Trichinella species and genotypes.</title>
        <authorList>
            <person name="Korhonen P.K."/>
            <person name="Edoardo P."/>
            <person name="Giuseppe L.R."/>
            <person name="Gasser R.B."/>
        </authorList>
    </citation>
    <scope>NUCLEOTIDE SEQUENCE [LARGE SCALE GENOMIC DNA]</scope>
    <source>
        <strain evidence="1">ISS141</strain>
    </source>
</reference>
<dbReference type="PANTHER" id="PTHR47331">
    <property type="entry name" value="PHD-TYPE DOMAIN-CONTAINING PROTEIN"/>
    <property type="match status" value="1"/>
</dbReference>
<dbReference type="PANTHER" id="PTHR47331:SF5">
    <property type="entry name" value="RIBONUCLEASE H"/>
    <property type="match status" value="1"/>
</dbReference>
<dbReference type="AlphaFoldDB" id="A0A0V0XK66"/>
<evidence type="ECO:0000313" key="1">
    <source>
        <dbReference type="EMBL" id="KRX88392.1"/>
    </source>
</evidence>
<evidence type="ECO:0000313" key="2">
    <source>
        <dbReference type="Proteomes" id="UP000054815"/>
    </source>
</evidence>
<accession>A0A0V0XK66</accession>
<organism evidence="1 2">
    <name type="scientific">Trichinella pseudospiralis</name>
    <name type="common">Parasitic roundworm</name>
    <dbReference type="NCBI Taxonomy" id="6337"/>
    <lineage>
        <taxon>Eukaryota</taxon>
        <taxon>Metazoa</taxon>
        <taxon>Ecdysozoa</taxon>
        <taxon>Nematoda</taxon>
        <taxon>Enoplea</taxon>
        <taxon>Dorylaimia</taxon>
        <taxon>Trichinellida</taxon>
        <taxon>Trichinellidae</taxon>
        <taxon>Trichinella</taxon>
    </lineage>
</organism>
<proteinExistence type="predicted"/>
<dbReference type="Pfam" id="PF05380">
    <property type="entry name" value="Peptidase_A17"/>
    <property type="match status" value="1"/>
</dbReference>
<dbReference type="Proteomes" id="UP000054815">
    <property type="component" value="Unassembled WGS sequence"/>
</dbReference>
<dbReference type="InterPro" id="IPR008042">
    <property type="entry name" value="Retrotrans_Pao"/>
</dbReference>
<dbReference type="EMBL" id="JYDU01000238">
    <property type="protein sequence ID" value="KRX88392.1"/>
    <property type="molecule type" value="Genomic_DNA"/>
</dbReference>